<protein>
    <recommendedName>
        <fullName evidence="2">DUF4132 domain-containing protein</fullName>
    </recommendedName>
</protein>
<dbReference type="Pfam" id="PF13569">
    <property type="entry name" value="DUF4132"/>
    <property type="match status" value="1"/>
</dbReference>
<proteinExistence type="predicted"/>
<comment type="caution">
    <text evidence="3">The sequence shown here is derived from an EMBL/GenBank/DDBJ whole genome shotgun (WGS) entry which is preliminary data.</text>
</comment>
<evidence type="ECO:0000313" key="4">
    <source>
        <dbReference type="Proteomes" id="UP000572680"/>
    </source>
</evidence>
<dbReference type="InterPro" id="IPR025406">
    <property type="entry name" value="DUF4132"/>
</dbReference>
<sequence length="883" mass="94846">MPGDEDLLTIPEALRGELLPRRGGTLPDPPPAPDPSAARRVRDRLAEARASVERLLDSPGSDPGAVSAARAYLDGGPDPRGAAAVALVATHVSDARDPQSWIDAWVVGHGLAFAACACAEADGLAVGVDRLGGNEFLKADGWSRERSPWAAGPAGRRMRALLAAADEPDHAEAVERLAGHRATRRQRLVVAFLVPSRREWVDECIRERPGQEPGVSGLLWCSLGSPQQLARLGETGQVRFDDHEVTLEVLLTAAEGIGPAVAPYLAAALKETDEDVRDYIYGTGFNASARRAIFQVLSLLPGDEALTIVADALDRQGGPEALTAMMERFPERALRVLSGRAEGSERVARLLAAHLRAHPELRARPVEPDDRARAAIEAAGAARLPEAPATAVPKALRKSTKEGAPPWAPPALLPQILMRGSALALPEGATANLLAALGKASPKRAPSAPLREALDALDPVSLARFGWALFELGRSAGEESRMVWAQLCWTGDDETMRRLGALARAATGQLHLRAPLNGLEVLAASGSDVAVLQLHLVAEKARPKRLKNKAVKLLDQVARARGLTLEQLADRMVPDFGLDGAGGMVLDYGPRSFRVGFDERLRPVVYDGGGRLLKSLPKPGAKDDPELAPAAHRAFGGLKKDVRGIASDLVRRMERAMTRQRRWSAEDFRRLFVEHPLVHHLVRRLVWLHEEDGGAVTAFRVAEDRSFADVDDEVLSPPGSGSVLVAHPLRLGEAVPAWSGLFADYEILQPFPQLGRPVDALTAEERASGGIERFSGVQVGVGALLRLEREGWRRGLAGEGGVQSSLRFDTPNGLTVILDVYPGFPATSPAGWEEQTLERLWIADHDAYGYGISGSETTFAELDDITASELLLTMANVVDHAKD</sequence>
<name>A0A7W3LXD8_ACTNM</name>
<evidence type="ECO:0000256" key="1">
    <source>
        <dbReference type="SAM" id="MobiDB-lite"/>
    </source>
</evidence>
<reference evidence="3 4" key="1">
    <citation type="submission" date="2020-08" db="EMBL/GenBank/DDBJ databases">
        <title>Genomic Encyclopedia of Type Strains, Phase IV (KMG-IV): sequencing the most valuable type-strain genomes for metagenomic binning, comparative biology and taxonomic classification.</title>
        <authorList>
            <person name="Goeker M."/>
        </authorList>
    </citation>
    <scope>NUCLEOTIDE SEQUENCE [LARGE SCALE GENOMIC DNA]</scope>
    <source>
        <strain evidence="3 4">DSM 44197</strain>
    </source>
</reference>
<organism evidence="3 4">
    <name type="scientific">Actinomadura namibiensis</name>
    <dbReference type="NCBI Taxonomy" id="182080"/>
    <lineage>
        <taxon>Bacteria</taxon>
        <taxon>Bacillati</taxon>
        <taxon>Actinomycetota</taxon>
        <taxon>Actinomycetes</taxon>
        <taxon>Streptosporangiales</taxon>
        <taxon>Thermomonosporaceae</taxon>
        <taxon>Actinomadura</taxon>
    </lineage>
</organism>
<dbReference type="EMBL" id="JACJIA010000014">
    <property type="protein sequence ID" value="MBA8955997.1"/>
    <property type="molecule type" value="Genomic_DNA"/>
</dbReference>
<feature type="region of interest" description="Disordered" evidence="1">
    <location>
        <begin position="18"/>
        <end position="43"/>
    </location>
</feature>
<dbReference type="Proteomes" id="UP000572680">
    <property type="component" value="Unassembled WGS sequence"/>
</dbReference>
<accession>A0A7W3LXD8</accession>
<gene>
    <name evidence="3" type="ORF">HNR61_007679</name>
</gene>
<keyword evidence="4" id="KW-1185">Reference proteome</keyword>
<dbReference type="RefSeq" id="WP_182847955.1">
    <property type="nucleotide sequence ID" value="NZ_BAAALP010000080.1"/>
</dbReference>
<evidence type="ECO:0000259" key="2">
    <source>
        <dbReference type="Pfam" id="PF13569"/>
    </source>
</evidence>
<feature type="domain" description="DUF4132" evidence="2">
    <location>
        <begin position="610"/>
        <end position="792"/>
    </location>
</feature>
<dbReference type="AlphaFoldDB" id="A0A7W3LXD8"/>
<evidence type="ECO:0000313" key="3">
    <source>
        <dbReference type="EMBL" id="MBA8955997.1"/>
    </source>
</evidence>